<evidence type="ECO:0000256" key="13">
    <source>
        <dbReference type="ARBA" id="ARBA00047540"/>
    </source>
</evidence>
<keyword evidence="9" id="KW-0443">Lipid metabolism</keyword>
<feature type="transmembrane region" description="Helical" evidence="14">
    <location>
        <begin position="459"/>
        <end position="482"/>
    </location>
</feature>
<feature type="transmembrane region" description="Helical" evidence="14">
    <location>
        <begin position="15"/>
        <end position="35"/>
    </location>
</feature>
<dbReference type="InterPro" id="IPR051211">
    <property type="entry name" value="PG_lysyltransferase"/>
</dbReference>
<feature type="transmembrane region" description="Helical" evidence="14">
    <location>
        <begin position="429"/>
        <end position="447"/>
    </location>
</feature>
<keyword evidence="7 14" id="KW-0812">Transmembrane</keyword>
<sequence>MSEQTVEGTRFYQRAGAYFGPVLAVVVTVGALWLFHQMTAGLRLHDIKSALSAMPTWGIGLALVATAISYCALASYDIVACHIVAPGKVPWHNAAMSGMSGYAFSNFLGFHLFTGGAIRFRTYSRSGLDAGEIGQVVLLTWMGLWLAFATIVGLALMVDPEGIPFLQIMHASADRVIGFGMIAALVALFVIAGPEGRELRLFAWRIPVPRRGMLLLQLLVGVIDLLASAAVLYVLLPADAQAGPALFITVYMSAVILGSISHVPGGIGVFEATLIGGLGLQGRADILASLLAYRLIYYFLPFAFAVAALAAAETGIMRGKLAAWFVGPSKAIRAMVPLVAATLVFISGVVLLFSGATPGIPDRLEILEDWLPLSVVESSHFLGSLAGLALLVVAHGLHRRLFSAWVVAVAMLFAGSLLSMIKGLDWEEALTLALSAVFLLLSRQAFYRRTPQRISRLSWEWLALVALALVATTWLGFFSYSHVEYSNELFWEFAWRGEAPRFLRATVGLVVAAVGLGVAVAIHRPPAKTKRRDETEPDAIAAVIANSPDTQTNIAYLGDKEFLWSPDGQAFLMYARAGRSLVSMGDPVGDPEQVEDLVWQFRDMADREASRAVFYAVRPDNLPLYLDMGYALLKLGEVARVELSNFSLEGPKNQEHRYSDRRAAKEGLVFEVIPRADVPPIMDELRHVSDVWLQEKGGSEKGFSLGRFDPDYLSHFDIAVIRDTTNGNRIVAFANIWRSGCMNEMSIDLMRYLPGVSKVLMDALFVRLLLYAKEQGYRWFNLGAAPLSGLADHALASRWNRMATFVFRHGDDFYHFEGLRAFKQKFSPVWTPQYLACPGGLNIPQVLLDVNSLISGGIGRLIGSSALRPKRKRSKATQMA</sequence>
<dbReference type="GO" id="GO:0055091">
    <property type="term" value="P:phospholipid homeostasis"/>
    <property type="evidence" value="ECO:0007669"/>
    <property type="project" value="TreeGrafter"/>
</dbReference>
<dbReference type="NCBIfam" id="NF033480">
    <property type="entry name" value="bifunc_MprF"/>
    <property type="match status" value="1"/>
</dbReference>
<evidence type="ECO:0000256" key="7">
    <source>
        <dbReference type="ARBA" id="ARBA00022692"/>
    </source>
</evidence>
<evidence type="ECO:0000256" key="9">
    <source>
        <dbReference type="ARBA" id="ARBA00023098"/>
    </source>
</evidence>
<evidence type="ECO:0000313" key="17">
    <source>
        <dbReference type="Proteomes" id="UP000240653"/>
    </source>
</evidence>
<keyword evidence="11" id="KW-0046">Antibiotic resistance</keyword>
<comment type="catalytic activity">
    <reaction evidence="13">
        <text>L-lysyl-tRNA(Lys) + a 1,2-diacyl-sn-glycero-3-phospho-(1'-sn-glycerol) = a 1,2-diacyl-sn-glycero-3-phospho-1'-(3'-O-L-lysyl)-sn-glycerol + tRNA(Lys)</text>
        <dbReference type="Rhea" id="RHEA:10668"/>
        <dbReference type="Rhea" id="RHEA-COMP:9696"/>
        <dbReference type="Rhea" id="RHEA-COMP:9697"/>
        <dbReference type="ChEBI" id="CHEBI:64716"/>
        <dbReference type="ChEBI" id="CHEBI:75792"/>
        <dbReference type="ChEBI" id="CHEBI:78442"/>
        <dbReference type="ChEBI" id="CHEBI:78529"/>
        <dbReference type="EC" id="2.3.2.3"/>
    </reaction>
</comment>
<organism evidence="16 17">
    <name type="scientific">Pseudaminobacter soli</name>
    <name type="common">ex Li et al. 2025</name>
    <dbReference type="NCBI Taxonomy" id="1295366"/>
    <lineage>
        <taxon>Bacteria</taxon>
        <taxon>Pseudomonadati</taxon>
        <taxon>Pseudomonadota</taxon>
        <taxon>Alphaproteobacteria</taxon>
        <taxon>Hyphomicrobiales</taxon>
        <taxon>Phyllobacteriaceae</taxon>
        <taxon>Pseudaminobacter</taxon>
    </lineage>
</organism>
<keyword evidence="8 14" id="KW-1133">Transmembrane helix</keyword>
<dbReference type="InterPro" id="IPR024320">
    <property type="entry name" value="LPG_synthase_C"/>
</dbReference>
<dbReference type="Pfam" id="PF03706">
    <property type="entry name" value="LPG_synthase_TM"/>
    <property type="match status" value="1"/>
</dbReference>
<feature type="transmembrane region" description="Helical" evidence="14">
    <location>
        <begin position="267"/>
        <end position="284"/>
    </location>
</feature>
<comment type="similarity">
    <text evidence="2">Belongs to the LPG synthase family.</text>
</comment>
<dbReference type="InterPro" id="IPR016181">
    <property type="entry name" value="Acyl_CoA_acyltransferase"/>
</dbReference>
<evidence type="ECO:0000256" key="1">
    <source>
        <dbReference type="ARBA" id="ARBA00004651"/>
    </source>
</evidence>
<comment type="caution">
    <text evidence="16">The sequence shown here is derived from an EMBL/GenBank/DDBJ whole genome shotgun (WGS) entry which is preliminary data.</text>
</comment>
<proteinExistence type="inferred from homology"/>
<keyword evidence="17" id="KW-1185">Reference proteome</keyword>
<feature type="transmembrane region" description="Helical" evidence="14">
    <location>
        <begin position="133"/>
        <end position="156"/>
    </location>
</feature>
<accession>A0A2P7SCW0</accession>
<evidence type="ECO:0000313" key="16">
    <source>
        <dbReference type="EMBL" id="PSJ60352.1"/>
    </source>
</evidence>
<dbReference type="GO" id="GO:0046677">
    <property type="term" value="P:response to antibiotic"/>
    <property type="evidence" value="ECO:0007669"/>
    <property type="project" value="UniProtKB-KW"/>
</dbReference>
<feature type="domain" description="Phosphatidylglycerol lysyltransferase C-terminal" evidence="15">
    <location>
        <begin position="546"/>
        <end position="836"/>
    </location>
</feature>
<dbReference type="RefSeq" id="WP_106724687.1">
    <property type="nucleotide sequence ID" value="NZ_PXYL01000006.1"/>
</dbReference>
<dbReference type="PANTHER" id="PTHR34697:SF2">
    <property type="entry name" value="PHOSPHATIDYLGLYCEROL LYSYLTRANSFERASE"/>
    <property type="match status" value="1"/>
</dbReference>
<name>A0A2P7SCW0_9HYPH</name>
<dbReference type="EMBL" id="PXYL01000006">
    <property type="protein sequence ID" value="PSJ60352.1"/>
    <property type="molecule type" value="Genomic_DNA"/>
</dbReference>
<dbReference type="Proteomes" id="UP000240653">
    <property type="component" value="Unassembled WGS sequence"/>
</dbReference>
<dbReference type="SUPFAM" id="SSF55729">
    <property type="entry name" value="Acyl-CoA N-acyltransferases (Nat)"/>
    <property type="match status" value="1"/>
</dbReference>
<dbReference type="AlphaFoldDB" id="A0A2P7SCW0"/>
<evidence type="ECO:0000256" key="11">
    <source>
        <dbReference type="ARBA" id="ARBA00023251"/>
    </source>
</evidence>
<evidence type="ECO:0000256" key="4">
    <source>
        <dbReference type="ARBA" id="ARBA00021546"/>
    </source>
</evidence>
<dbReference type="GO" id="GO:0005886">
    <property type="term" value="C:plasma membrane"/>
    <property type="evidence" value="ECO:0007669"/>
    <property type="project" value="UniProtKB-SubCell"/>
</dbReference>
<dbReference type="PANTHER" id="PTHR34697">
    <property type="entry name" value="PHOSPHATIDYLGLYCEROL LYSYLTRANSFERASE"/>
    <property type="match status" value="1"/>
</dbReference>
<dbReference type="Pfam" id="PF09924">
    <property type="entry name" value="LPG_synthase_C"/>
    <property type="match status" value="1"/>
</dbReference>
<feature type="transmembrane region" description="Helical" evidence="14">
    <location>
        <begin position="338"/>
        <end position="360"/>
    </location>
</feature>
<evidence type="ECO:0000256" key="8">
    <source>
        <dbReference type="ARBA" id="ARBA00022989"/>
    </source>
</evidence>
<feature type="transmembrane region" description="Helical" evidence="14">
    <location>
        <begin position="99"/>
        <end position="121"/>
    </location>
</feature>
<gene>
    <name evidence="16" type="ORF">C7I85_14490</name>
</gene>
<feature type="transmembrane region" description="Helical" evidence="14">
    <location>
        <begin position="404"/>
        <end position="423"/>
    </location>
</feature>
<evidence type="ECO:0000256" key="14">
    <source>
        <dbReference type="SAM" id="Phobius"/>
    </source>
</evidence>
<dbReference type="OrthoDB" id="145485at2"/>
<feature type="transmembrane region" description="Helical" evidence="14">
    <location>
        <begin position="214"/>
        <end position="236"/>
    </location>
</feature>
<feature type="transmembrane region" description="Helical" evidence="14">
    <location>
        <begin position="176"/>
        <end position="193"/>
    </location>
</feature>
<evidence type="ECO:0000259" key="15">
    <source>
        <dbReference type="Pfam" id="PF09924"/>
    </source>
</evidence>
<evidence type="ECO:0000256" key="12">
    <source>
        <dbReference type="ARBA" id="ARBA00031899"/>
    </source>
</evidence>
<evidence type="ECO:0000256" key="2">
    <source>
        <dbReference type="ARBA" id="ARBA00008627"/>
    </source>
</evidence>
<comment type="subcellular location">
    <subcellularLocation>
        <location evidence="1">Cell membrane</location>
        <topology evidence="1">Multi-pass membrane protein</topology>
    </subcellularLocation>
</comment>
<evidence type="ECO:0000256" key="3">
    <source>
        <dbReference type="ARBA" id="ARBA00012014"/>
    </source>
</evidence>
<reference evidence="16 17" key="1">
    <citation type="submission" date="2018-03" db="EMBL/GenBank/DDBJ databases">
        <title>The draft genome of Mesorhizobium soli JCM 19897.</title>
        <authorList>
            <person name="Li L."/>
            <person name="Liu L."/>
            <person name="Liang L."/>
            <person name="Wang T."/>
            <person name="Zhang X."/>
        </authorList>
    </citation>
    <scope>NUCLEOTIDE SEQUENCE [LARGE SCALE GENOMIC DNA]</scope>
    <source>
        <strain evidence="16 17">JCM 19897</strain>
    </source>
</reference>
<feature type="transmembrane region" description="Helical" evidence="14">
    <location>
        <begin position="502"/>
        <end position="522"/>
    </location>
</feature>
<dbReference type="GO" id="GO:0050071">
    <property type="term" value="F:phosphatidylglycerol lysyltransferase activity"/>
    <property type="evidence" value="ECO:0007669"/>
    <property type="project" value="UniProtKB-EC"/>
</dbReference>
<keyword evidence="10 14" id="KW-0472">Membrane</keyword>
<dbReference type="EC" id="2.3.2.3" evidence="3"/>
<protein>
    <recommendedName>
        <fullName evidence="4">Phosphatidylglycerol lysyltransferase</fullName>
        <ecNumber evidence="3">2.3.2.3</ecNumber>
    </recommendedName>
    <alternativeName>
        <fullName evidence="12">Lysylphosphatidylglycerol synthase</fullName>
    </alternativeName>
</protein>
<evidence type="ECO:0000256" key="6">
    <source>
        <dbReference type="ARBA" id="ARBA00022679"/>
    </source>
</evidence>
<feature type="transmembrane region" description="Helical" evidence="14">
    <location>
        <begin position="56"/>
        <end position="79"/>
    </location>
</feature>
<keyword evidence="5" id="KW-1003">Cell membrane</keyword>
<feature type="transmembrane region" description="Helical" evidence="14">
    <location>
        <begin position="296"/>
        <end position="317"/>
    </location>
</feature>
<keyword evidence="6" id="KW-0808">Transferase</keyword>
<dbReference type="InterPro" id="IPR022791">
    <property type="entry name" value="L-PG_synthase/AglD"/>
</dbReference>
<evidence type="ECO:0000256" key="10">
    <source>
        <dbReference type="ARBA" id="ARBA00023136"/>
    </source>
</evidence>
<evidence type="ECO:0000256" key="5">
    <source>
        <dbReference type="ARBA" id="ARBA00022475"/>
    </source>
</evidence>
<dbReference type="GO" id="GO:0006629">
    <property type="term" value="P:lipid metabolic process"/>
    <property type="evidence" value="ECO:0007669"/>
    <property type="project" value="UniProtKB-KW"/>
</dbReference>